<reference evidence="2" key="1">
    <citation type="submission" date="2020-06" db="EMBL/GenBank/DDBJ databases">
        <title>A novel thermopfilic bacterium from Erzurum, Turkey.</title>
        <authorList>
            <person name="Adiguzel A."/>
            <person name="Ay H."/>
            <person name="Baltaci M.O."/>
        </authorList>
    </citation>
    <scope>NUCLEOTIDE SEQUENCE</scope>
    <source>
        <strain evidence="2">P2</strain>
    </source>
</reference>
<name>A0A8J8GIF2_9BACI</name>
<keyword evidence="3" id="KW-1185">Reference proteome</keyword>
<dbReference type="EMBL" id="JABTTE010000015">
    <property type="protein sequence ID" value="NSL52321.1"/>
    <property type="molecule type" value="Genomic_DNA"/>
</dbReference>
<evidence type="ECO:0000313" key="2">
    <source>
        <dbReference type="EMBL" id="NSL52321.1"/>
    </source>
</evidence>
<keyword evidence="1" id="KW-0472">Membrane</keyword>
<dbReference type="Proteomes" id="UP000625804">
    <property type="component" value="Unassembled WGS sequence"/>
</dbReference>
<protein>
    <submittedName>
        <fullName evidence="2">Pro-sigmaK processing inhibitor BofA family protein</fullName>
    </submittedName>
</protein>
<dbReference type="Pfam" id="PF07441">
    <property type="entry name" value="BofA"/>
    <property type="match status" value="1"/>
</dbReference>
<dbReference type="InterPro" id="IPR010001">
    <property type="entry name" value="BofA"/>
</dbReference>
<evidence type="ECO:0000256" key="1">
    <source>
        <dbReference type="SAM" id="Phobius"/>
    </source>
</evidence>
<feature type="transmembrane region" description="Helical" evidence="1">
    <location>
        <begin position="73"/>
        <end position="93"/>
    </location>
</feature>
<feature type="transmembrane region" description="Helical" evidence="1">
    <location>
        <begin position="15"/>
        <end position="33"/>
    </location>
</feature>
<organism evidence="2 3">
    <name type="scientific">Calidifontibacillus erzurumensis</name>
    <dbReference type="NCBI Taxonomy" id="2741433"/>
    <lineage>
        <taxon>Bacteria</taxon>
        <taxon>Bacillati</taxon>
        <taxon>Bacillota</taxon>
        <taxon>Bacilli</taxon>
        <taxon>Bacillales</taxon>
        <taxon>Bacillaceae</taxon>
        <taxon>Calidifontibacillus/Schinkia group</taxon>
        <taxon>Calidifontibacillus</taxon>
    </lineage>
</organism>
<comment type="caution">
    <text evidence="2">The sequence shown here is derived from an EMBL/GenBank/DDBJ whole genome shotgun (WGS) entry which is preliminary data.</text>
</comment>
<evidence type="ECO:0000313" key="3">
    <source>
        <dbReference type="Proteomes" id="UP000625804"/>
    </source>
</evidence>
<keyword evidence="1" id="KW-0812">Transmembrane</keyword>
<dbReference type="AlphaFoldDB" id="A0A8J8GIF2"/>
<gene>
    <name evidence="2" type="ORF">HR057_11200</name>
</gene>
<proteinExistence type="predicted"/>
<keyword evidence="1" id="KW-1133">Transmembrane helix</keyword>
<feature type="transmembrane region" description="Helical" evidence="1">
    <location>
        <begin position="45"/>
        <end position="67"/>
    </location>
</feature>
<accession>A0A8J8GIF2</accession>
<dbReference type="NCBIfam" id="TIGR02862">
    <property type="entry name" value="spore_BofA"/>
    <property type="match status" value="1"/>
</dbReference>
<sequence>MKGEKIMDVNTFEPITIVVILGGLIGLMLILGAPIKPIRLVGRGLIKVMLGALGLFIINSFGTFIGFHIPINFVTAAISGFLGIPGMAALLAIDQIVL</sequence>